<dbReference type="Proteomes" id="UP001243195">
    <property type="component" value="Unassembled WGS sequence"/>
</dbReference>
<accession>A0AAW8JKE9</accession>
<dbReference type="AlphaFoldDB" id="A0AAW8JKE9"/>
<dbReference type="RefSeq" id="WP_004867859.1">
    <property type="nucleotide sequence ID" value="NZ_BBLI01000003.1"/>
</dbReference>
<dbReference type="GO" id="GO:0046872">
    <property type="term" value="F:metal ion binding"/>
    <property type="evidence" value="ECO:0007669"/>
    <property type="project" value="UniProtKB-KW"/>
</dbReference>
<proteinExistence type="predicted"/>
<name>A0AAW8JKE9_9GAMM</name>
<keyword evidence="1" id="KW-0479">Metal-binding</keyword>
<dbReference type="PANTHER" id="PTHR35303">
    <property type="entry name" value="OS02G0197800 PROTEIN"/>
    <property type="match status" value="1"/>
</dbReference>
<dbReference type="EMBL" id="JAVIDA010000018">
    <property type="protein sequence ID" value="MDQ9072339.1"/>
    <property type="molecule type" value="Genomic_DNA"/>
</dbReference>
<dbReference type="Pfam" id="PF06155">
    <property type="entry name" value="GBBH-like_N"/>
    <property type="match status" value="1"/>
</dbReference>
<dbReference type="InterPro" id="IPR010376">
    <property type="entry name" value="GBBH-like_N"/>
</dbReference>
<evidence type="ECO:0000313" key="4">
    <source>
        <dbReference type="EMBL" id="MDQ9072339.1"/>
    </source>
</evidence>
<evidence type="ECO:0000313" key="5">
    <source>
        <dbReference type="Proteomes" id="UP001243195"/>
    </source>
</evidence>
<dbReference type="GeneID" id="84210931"/>
<organism evidence="4 5">
    <name type="scientific">Acinetobacter gerneri</name>
    <dbReference type="NCBI Taxonomy" id="202952"/>
    <lineage>
        <taxon>Bacteria</taxon>
        <taxon>Pseudomonadati</taxon>
        <taxon>Pseudomonadota</taxon>
        <taxon>Gammaproteobacteria</taxon>
        <taxon>Moraxellales</taxon>
        <taxon>Moraxellaceae</taxon>
        <taxon>Acinetobacter</taxon>
    </lineage>
</organism>
<protein>
    <submittedName>
        <fullName evidence="4">Gamma-butyrobetaine hydroxylase-like domain-containing protein</fullName>
    </submittedName>
</protein>
<evidence type="ECO:0000256" key="1">
    <source>
        <dbReference type="ARBA" id="ARBA00022723"/>
    </source>
</evidence>
<dbReference type="Gene3D" id="3.30.2020.30">
    <property type="match status" value="1"/>
</dbReference>
<evidence type="ECO:0000256" key="2">
    <source>
        <dbReference type="ARBA" id="ARBA00023004"/>
    </source>
</evidence>
<evidence type="ECO:0000259" key="3">
    <source>
        <dbReference type="Pfam" id="PF06155"/>
    </source>
</evidence>
<sequence>MQVKPSDIQFDTEHNLIHFVWENEKTVTLSHDQLRQSCPCAFCRYNKIKKLPVTLVEHVHVVELNSQGYGAQICFSDGHDKGIFPWIYIKNMS</sequence>
<comment type="caution">
    <text evidence="4">The sequence shown here is derived from an EMBL/GenBank/DDBJ whole genome shotgun (WGS) entry which is preliminary data.</text>
</comment>
<reference evidence="4" key="1">
    <citation type="submission" date="2023-08" db="EMBL/GenBank/DDBJ databases">
        <title>Emergence of clinically-relevant ST2 carbapenem-resistant Acinetobacter baumannii strains in hospital sewages in Zhejiang, East of China.</title>
        <authorList>
            <person name="Kaichao C."/>
            <person name="Zhang R."/>
        </authorList>
    </citation>
    <scope>NUCLEOTIDE SEQUENCE</scope>
    <source>
        <strain evidence="4">M-SY-60</strain>
    </source>
</reference>
<feature type="domain" description="Gamma-butyrobetaine hydroxylase-like N-terminal" evidence="3">
    <location>
        <begin position="9"/>
        <end position="89"/>
    </location>
</feature>
<dbReference type="InterPro" id="IPR038492">
    <property type="entry name" value="GBBH-like_N_sf"/>
</dbReference>
<gene>
    <name evidence="4" type="ORF">RFH51_12830</name>
</gene>
<keyword evidence="2" id="KW-0408">Iron</keyword>